<proteinExistence type="predicted"/>
<dbReference type="KEGG" id="vg:11464188"/>
<feature type="transmembrane region" description="Helical" evidence="2">
    <location>
        <begin position="41"/>
        <end position="63"/>
    </location>
</feature>
<evidence type="ECO:0000256" key="1">
    <source>
        <dbReference type="SAM" id="MobiDB-lite"/>
    </source>
</evidence>
<keyword evidence="2" id="KW-0472">Membrane</keyword>
<sequence>MTSLLTQHATMPARDRSETESPFEHYVTNIHGRRRRHTLKLFSAIVLGPLGVQLLILITTIYLTNEVHIGVTALIVFCLSAVMDTILLQRMVP</sequence>
<keyword evidence="2" id="KW-1133">Transmembrane helix</keyword>
<organism evidence="3 4">
    <name type="scientific">Aotine betaherpesvirus 1</name>
    <dbReference type="NCBI Taxonomy" id="50290"/>
    <lineage>
        <taxon>Viruses</taxon>
        <taxon>Duplodnaviria</taxon>
        <taxon>Heunggongvirae</taxon>
        <taxon>Peploviricota</taxon>
        <taxon>Herviviricetes</taxon>
        <taxon>Herpesvirales</taxon>
        <taxon>Orthoherpesviridae</taxon>
        <taxon>Betaherpesvirinae</taxon>
        <taxon>Cytomegalovirus</taxon>
        <taxon>Cytomegalovirus aotinebeta1</taxon>
    </lineage>
</organism>
<keyword evidence="2" id="KW-0812">Transmembrane</keyword>
<feature type="transmembrane region" description="Helical" evidence="2">
    <location>
        <begin position="69"/>
        <end position="88"/>
    </location>
</feature>
<dbReference type="EMBL" id="FJ483970">
    <property type="protein sequence ID" value="AEV80821.1"/>
    <property type="molecule type" value="Genomic_DNA"/>
</dbReference>
<name>G8XU84_9BETA</name>
<keyword evidence="4" id="KW-1185">Reference proteome</keyword>
<evidence type="ECO:0000313" key="4">
    <source>
        <dbReference type="Proteomes" id="UP000113968"/>
    </source>
</evidence>
<dbReference type="Proteomes" id="UP000113968">
    <property type="component" value="Segment"/>
</dbReference>
<dbReference type="GeneID" id="11464188"/>
<feature type="region of interest" description="Disordered" evidence="1">
    <location>
        <begin position="1"/>
        <end position="20"/>
    </location>
</feature>
<accession>G8XU84</accession>
<gene>
    <name evidence="3" type="primary">A11</name>
</gene>
<reference evidence="3" key="1">
    <citation type="submission" date="2011-12" db="EMBL/GenBank/DDBJ databases">
        <title>Comparative genomics of primate cytomegaloviruses.</title>
        <authorList>
            <person name="Davison A.J."/>
            <person name="Holton M."/>
            <person name="Dolan A."/>
            <person name="Dargan D.J."/>
            <person name="Gatherer D."/>
            <person name="Hayward G.S."/>
        </authorList>
    </citation>
    <scope>NUCLEOTIDE SEQUENCE [LARGE SCALE GENOMIC DNA]</scope>
    <source>
        <strain evidence="3">S34E</strain>
    </source>
</reference>
<evidence type="ECO:0000313" key="3">
    <source>
        <dbReference type="EMBL" id="AEV80821.1"/>
    </source>
</evidence>
<evidence type="ECO:0000256" key="2">
    <source>
        <dbReference type="SAM" id="Phobius"/>
    </source>
</evidence>
<dbReference type="RefSeq" id="YP_004940035.1">
    <property type="nucleotide sequence ID" value="NC_016447.1"/>
</dbReference>
<protein>
    <submittedName>
        <fullName evidence="3">Protein A11</fullName>
    </submittedName>
</protein>